<accession>A0A6N7QFA2</accession>
<organism evidence="1 4">
    <name type="scientific">Xanthomonas sontii</name>
    <dbReference type="NCBI Taxonomy" id="2650745"/>
    <lineage>
        <taxon>Bacteria</taxon>
        <taxon>Pseudomonadati</taxon>
        <taxon>Pseudomonadota</taxon>
        <taxon>Gammaproteobacteria</taxon>
        <taxon>Lysobacterales</taxon>
        <taxon>Lysobacteraceae</taxon>
        <taxon>Xanthomonas</taxon>
    </lineage>
</organism>
<name>A0A6N7QFA2_9XANT</name>
<evidence type="ECO:0000313" key="4">
    <source>
        <dbReference type="Proteomes" id="UP000439314"/>
    </source>
</evidence>
<evidence type="ECO:0000313" key="1">
    <source>
        <dbReference type="EMBL" id="MRH01476.1"/>
    </source>
</evidence>
<comment type="caution">
    <text evidence="1">The sequence shown here is derived from an EMBL/GenBank/DDBJ whole genome shotgun (WGS) entry which is preliminary data.</text>
</comment>
<reference evidence="3 4" key="1">
    <citation type="submission" date="2019-11" db="EMBL/GenBank/DDBJ databases">
        <title>First report of rice panicle blight caused by Xanthomonas sp. in Iran.</title>
        <authorList>
            <person name="Mirghasempour S.A."/>
            <person name="Huang S."/>
            <person name="Brady C.L."/>
            <person name="Studholme D.J."/>
        </authorList>
    </citation>
    <scope>NUCLEOTIDE SEQUENCE [LARGE SCALE GENOMIC DNA]</scope>
    <source>
        <strain evidence="1 4">ASD011</strain>
        <strain evidence="3">SAM114</strain>
    </source>
</reference>
<dbReference type="AlphaFoldDB" id="A0A6N7QFA2"/>
<proteinExistence type="predicted"/>
<dbReference type="EMBL" id="WJPN01000012">
    <property type="protein sequence ID" value="MRH01476.1"/>
    <property type="molecule type" value="Genomic_DNA"/>
</dbReference>
<dbReference type="RefSeq" id="WP_148829023.1">
    <property type="nucleotide sequence ID" value="NZ_CP132342.1"/>
</dbReference>
<evidence type="ECO:0000313" key="3">
    <source>
        <dbReference type="Proteomes" id="UP000437931"/>
    </source>
</evidence>
<evidence type="ECO:0000313" key="2">
    <source>
        <dbReference type="EMBL" id="MRH75750.1"/>
    </source>
</evidence>
<protein>
    <submittedName>
        <fullName evidence="1">Uncharacterized protein</fullName>
    </submittedName>
</protein>
<sequence length="145" mass="15810">MVAHRHRHLHRRLQALLPPALETHGLHPGNLPGALARSAQAALVTAADRGGALWLRLSERSRAALAGDAVAFLAGALQARAALPGDAAPWRYCPWRAVRRDPAWAMDVERCGDTPAPGFVTWEAEGRARLLVLPAQAALLCRWWR</sequence>
<dbReference type="EMBL" id="WJPM01000012">
    <property type="protein sequence ID" value="MRH75750.1"/>
    <property type="molecule type" value="Genomic_DNA"/>
</dbReference>
<gene>
    <name evidence="1" type="ORF">GIY21_14370</name>
    <name evidence="2" type="ORF">GIY22_14090</name>
</gene>
<dbReference type="Proteomes" id="UP000437931">
    <property type="component" value="Unassembled WGS sequence"/>
</dbReference>
<dbReference type="Proteomes" id="UP000439314">
    <property type="component" value="Unassembled WGS sequence"/>
</dbReference>
<reference evidence="2" key="2">
    <citation type="journal article" date="2020" name="Plant Dis.">
        <title>A Grain Rot of Rice in Iran Caused by a Xanthomonas Strain Closely Related to X. sacchari.</title>
        <authorList>
            <person name="Mirghasempour S.A."/>
            <person name="Huang S."/>
            <person name="Studholme D.J."/>
            <person name="Brady C.L."/>
        </authorList>
    </citation>
    <scope>NUCLEOTIDE SEQUENCE</scope>
    <source>
        <strain evidence="2">SAM114</strain>
    </source>
</reference>
<keyword evidence="3" id="KW-1185">Reference proteome</keyword>